<proteinExistence type="predicted"/>
<evidence type="ECO:0008006" key="2">
    <source>
        <dbReference type="Google" id="ProtNLM"/>
    </source>
</evidence>
<evidence type="ECO:0000313" key="1">
    <source>
        <dbReference type="EMBL" id="GAH77261.1"/>
    </source>
</evidence>
<accession>X1I4C5</accession>
<dbReference type="SUPFAM" id="SSF53659">
    <property type="entry name" value="Isocitrate/Isopropylmalate dehydrogenase-like"/>
    <property type="match status" value="1"/>
</dbReference>
<reference evidence="1" key="1">
    <citation type="journal article" date="2014" name="Front. Microbiol.">
        <title>High frequency of phylogenetically diverse reductive dehalogenase-homologous genes in deep subseafloor sedimentary metagenomes.</title>
        <authorList>
            <person name="Kawai M."/>
            <person name="Futagami T."/>
            <person name="Toyoda A."/>
            <person name="Takaki Y."/>
            <person name="Nishi S."/>
            <person name="Hori S."/>
            <person name="Arai W."/>
            <person name="Tsubouchi T."/>
            <person name="Morono Y."/>
            <person name="Uchiyama I."/>
            <person name="Ito T."/>
            <person name="Fujiyama A."/>
            <person name="Inagaki F."/>
            <person name="Takami H."/>
        </authorList>
    </citation>
    <scope>NUCLEOTIDE SEQUENCE</scope>
    <source>
        <strain evidence="1">Expedition CK06-06</strain>
    </source>
</reference>
<dbReference type="AlphaFoldDB" id="X1I4C5"/>
<feature type="non-terminal residue" evidence="1">
    <location>
        <position position="1"/>
    </location>
</feature>
<sequence length="45" mass="4861">AQAIENAVEKVLSEGKVRSHDLGGNSSTIEVGDEVVRKLKEINIK</sequence>
<comment type="caution">
    <text evidence="1">The sequence shown here is derived from an EMBL/GenBank/DDBJ whole genome shotgun (WGS) entry which is preliminary data.</text>
</comment>
<dbReference type="EMBL" id="BARU01039037">
    <property type="protein sequence ID" value="GAH77261.1"/>
    <property type="molecule type" value="Genomic_DNA"/>
</dbReference>
<gene>
    <name evidence="1" type="ORF">S03H2_60561</name>
</gene>
<dbReference type="Gene3D" id="3.40.718.10">
    <property type="entry name" value="Isopropylmalate Dehydrogenase"/>
    <property type="match status" value="1"/>
</dbReference>
<protein>
    <recommendedName>
        <fullName evidence="2">Isopropylmalate dehydrogenase-like domain-containing protein</fullName>
    </recommendedName>
</protein>
<name>X1I4C5_9ZZZZ</name>
<organism evidence="1">
    <name type="scientific">marine sediment metagenome</name>
    <dbReference type="NCBI Taxonomy" id="412755"/>
    <lineage>
        <taxon>unclassified sequences</taxon>
        <taxon>metagenomes</taxon>
        <taxon>ecological metagenomes</taxon>
    </lineage>
</organism>